<keyword evidence="3" id="KW-1185">Reference proteome</keyword>
<dbReference type="OrthoDB" id="160374at2759"/>
<dbReference type="Proteomes" id="UP000193642">
    <property type="component" value="Unassembled WGS sequence"/>
</dbReference>
<protein>
    <recommendedName>
        <fullName evidence="1">Nucleolar 27S pre-rRNA processing Urb2/Npa2 C-terminal domain-containing protein</fullName>
    </recommendedName>
</protein>
<accession>A0A1Y2C5K3</accession>
<reference evidence="2 3" key="1">
    <citation type="submission" date="2016-07" db="EMBL/GenBank/DDBJ databases">
        <title>Pervasive Adenine N6-methylation of Active Genes in Fungi.</title>
        <authorList>
            <consortium name="DOE Joint Genome Institute"/>
            <person name="Mondo S.J."/>
            <person name="Dannebaum R.O."/>
            <person name="Kuo R.C."/>
            <person name="Labutti K."/>
            <person name="Haridas S."/>
            <person name="Kuo A."/>
            <person name="Salamov A."/>
            <person name="Ahrendt S.R."/>
            <person name="Lipzen A."/>
            <person name="Sullivan W."/>
            <person name="Andreopoulos W.B."/>
            <person name="Clum A."/>
            <person name="Lindquist E."/>
            <person name="Daum C."/>
            <person name="Ramamoorthy G.K."/>
            <person name="Gryganskyi A."/>
            <person name="Culley D."/>
            <person name="Magnuson J.K."/>
            <person name="James T.Y."/>
            <person name="O'Malley M.A."/>
            <person name="Stajich J.E."/>
            <person name="Spatafora J.W."/>
            <person name="Visel A."/>
            <person name="Grigoriev I.V."/>
        </authorList>
    </citation>
    <scope>NUCLEOTIDE SEQUENCE [LARGE SCALE GENOMIC DNA]</scope>
    <source>
        <strain evidence="2 3">JEL800</strain>
    </source>
</reference>
<feature type="domain" description="Nucleolar 27S pre-rRNA processing Urb2/Npa2 C-terminal" evidence="1">
    <location>
        <begin position="197"/>
        <end position="351"/>
    </location>
</feature>
<name>A0A1Y2C5K3_9FUNG</name>
<dbReference type="InterPro" id="IPR018849">
    <property type="entry name" value="Urb2/Npa2_C"/>
</dbReference>
<evidence type="ECO:0000313" key="2">
    <source>
        <dbReference type="EMBL" id="ORY42216.1"/>
    </source>
</evidence>
<sequence>MLFKEGYGVLDNTKSLHEMFIFADECLATMSKLIQSSESSSQIVDLGALFLSIQLHQLEGQPAEATVEESVLENLVNSCWTLLKAAWGKNANAVSVIHRAISTFAFKCAAMTFVPSVLKLSLDLMEALTPLSVGLDNVLSNSWDLSAALNLVTTLVTGVQKSGKRSSIRKVFQRIVVSLSRIIEGSGNVDLVVQSITLLTRFSEDRILELSRSDLSLILNACSLLAAKHSPLFKAAGQTSESTFLGPDDLFDAVCRLLTSILTQRREPLVDSIPAYVGVIRGLLHCFKQDLGGLQASSESSGNNIPTFIQTPYPYFSKLKLNNPIAAAESLARILEKMTQKSAIGSGASKETRQRRQSCSLMQARQFVHFPNMPGFWFLSLSRFRQACRRSLEVSRRRC</sequence>
<dbReference type="AlphaFoldDB" id="A0A1Y2C5K3"/>
<evidence type="ECO:0000313" key="3">
    <source>
        <dbReference type="Proteomes" id="UP000193642"/>
    </source>
</evidence>
<organism evidence="2 3">
    <name type="scientific">Rhizoclosmatium globosum</name>
    <dbReference type="NCBI Taxonomy" id="329046"/>
    <lineage>
        <taxon>Eukaryota</taxon>
        <taxon>Fungi</taxon>
        <taxon>Fungi incertae sedis</taxon>
        <taxon>Chytridiomycota</taxon>
        <taxon>Chytridiomycota incertae sedis</taxon>
        <taxon>Chytridiomycetes</taxon>
        <taxon>Chytridiales</taxon>
        <taxon>Chytriomycetaceae</taxon>
        <taxon>Rhizoclosmatium</taxon>
    </lineage>
</organism>
<proteinExistence type="predicted"/>
<dbReference type="EMBL" id="MCGO01000029">
    <property type="protein sequence ID" value="ORY42216.1"/>
    <property type="molecule type" value="Genomic_DNA"/>
</dbReference>
<dbReference type="Pfam" id="PF10441">
    <property type="entry name" value="Urb2"/>
    <property type="match status" value="1"/>
</dbReference>
<evidence type="ECO:0000259" key="1">
    <source>
        <dbReference type="Pfam" id="PF10441"/>
    </source>
</evidence>
<gene>
    <name evidence="2" type="ORF">BCR33DRAFT_305856</name>
</gene>
<comment type="caution">
    <text evidence="2">The sequence shown here is derived from an EMBL/GenBank/DDBJ whole genome shotgun (WGS) entry which is preliminary data.</text>
</comment>